<accession>A0A383C8C7</accession>
<feature type="transmembrane region" description="Helical" evidence="1">
    <location>
        <begin position="12"/>
        <end position="31"/>
    </location>
</feature>
<proteinExistence type="predicted"/>
<feature type="transmembrane region" description="Helical" evidence="1">
    <location>
        <begin position="43"/>
        <end position="62"/>
    </location>
</feature>
<name>A0A383C8C7_9ZZZZ</name>
<dbReference type="AlphaFoldDB" id="A0A383C8C7"/>
<keyword evidence="1" id="KW-0472">Membrane</keyword>
<organism evidence="2">
    <name type="scientific">marine metagenome</name>
    <dbReference type="NCBI Taxonomy" id="408172"/>
    <lineage>
        <taxon>unclassified sequences</taxon>
        <taxon>metagenomes</taxon>
        <taxon>ecological metagenomes</taxon>
    </lineage>
</organism>
<dbReference type="EMBL" id="UINC01206838">
    <property type="protein sequence ID" value="SVE28657.1"/>
    <property type="molecule type" value="Genomic_DNA"/>
</dbReference>
<keyword evidence="1" id="KW-0812">Transmembrane</keyword>
<protein>
    <submittedName>
        <fullName evidence="2">Uncharacterized protein</fullName>
    </submittedName>
</protein>
<reference evidence="2" key="1">
    <citation type="submission" date="2018-05" db="EMBL/GenBank/DDBJ databases">
        <authorList>
            <person name="Lanie J.A."/>
            <person name="Ng W.-L."/>
            <person name="Kazmierczak K.M."/>
            <person name="Andrzejewski T.M."/>
            <person name="Davidsen T.M."/>
            <person name="Wayne K.J."/>
            <person name="Tettelin H."/>
            <person name="Glass J.I."/>
            <person name="Rusch D."/>
            <person name="Podicherti R."/>
            <person name="Tsui H.-C.T."/>
            <person name="Winkler M.E."/>
        </authorList>
    </citation>
    <scope>NUCLEOTIDE SEQUENCE</scope>
</reference>
<evidence type="ECO:0000256" key="1">
    <source>
        <dbReference type="SAM" id="Phobius"/>
    </source>
</evidence>
<gene>
    <name evidence="2" type="ORF">METZ01_LOCUS481511</name>
</gene>
<evidence type="ECO:0000313" key="2">
    <source>
        <dbReference type="EMBL" id="SVE28657.1"/>
    </source>
</evidence>
<keyword evidence="1" id="KW-1133">Transmembrane helix</keyword>
<feature type="transmembrane region" description="Helical" evidence="1">
    <location>
        <begin position="133"/>
        <end position="151"/>
    </location>
</feature>
<feature type="transmembrane region" description="Helical" evidence="1">
    <location>
        <begin position="71"/>
        <end position="95"/>
    </location>
</feature>
<sequence>MNKRVSINIVKNVLLPGSLIGAYMGLYFNLYRYSTSLLKMKGMYSYVVPFIVITMIGIIMYLSNNKNNQKLIYLISIPVVPLIILPLLAMFIDLLPIDLLILFPFIYLFPFPLASIITIELLKGYYEPYRSHLIGVSIPTLVFPLCLPYLWGFLRYPEEKYMFHYMAPLYCALASLFYSLPFALYYYNEELNNKKK</sequence>
<feature type="transmembrane region" description="Helical" evidence="1">
    <location>
        <begin position="101"/>
        <end position="121"/>
    </location>
</feature>
<feature type="transmembrane region" description="Helical" evidence="1">
    <location>
        <begin position="163"/>
        <end position="187"/>
    </location>
</feature>